<organism evidence="1 2">
    <name type="scientific">Naganishia onofrii</name>
    <dbReference type="NCBI Taxonomy" id="1851511"/>
    <lineage>
        <taxon>Eukaryota</taxon>
        <taxon>Fungi</taxon>
        <taxon>Dikarya</taxon>
        <taxon>Basidiomycota</taxon>
        <taxon>Agaricomycotina</taxon>
        <taxon>Tremellomycetes</taxon>
        <taxon>Filobasidiales</taxon>
        <taxon>Filobasidiaceae</taxon>
        <taxon>Naganishia</taxon>
    </lineage>
</organism>
<comment type="caution">
    <text evidence="1">The sequence shown here is derived from an EMBL/GenBank/DDBJ whole genome shotgun (WGS) entry which is preliminary data.</text>
</comment>
<reference evidence="1" key="1">
    <citation type="submission" date="2023-04" db="EMBL/GenBank/DDBJ databases">
        <title>Draft Genome sequencing of Naganishia species isolated from polar environments using Oxford Nanopore Technology.</title>
        <authorList>
            <person name="Leo P."/>
            <person name="Venkateswaran K."/>
        </authorList>
    </citation>
    <scope>NUCLEOTIDE SEQUENCE</scope>
    <source>
        <strain evidence="1">DBVPG 5303</strain>
    </source>
</reference>
<keyword evidence="1" id="KW-0378">Hydrolase</keyword>
<evidence type="ECO:0000313" key="1">
    <source>
        <dbReference type="EMBL" id="KAJ9127145.1"/>
    </source>
</evidence>
<gene>
    <name evidence="1" type="primary">PIM1</name>
    <name evidence="1" type="ORF">QFC24_001382</name>
</gene>
<proteinExistence type="predicted"/>
<name>A0ACC2XU66_9TREE</name>
<dbReference type="Proteomes" id="UP001234202">
    <property type="component" value="Unassembled WGS sequence"/>
</dbReference>
<keyword evidence="2" id="KW-1185">Reference proteome</keyword>
<protein>
    <submittedName>
        <fullName evidence="1">ATP-dependent Lon protease pim1</fullName>
    </submittedName>
</protein>
<evidence type="ECO:0000313" key="2">
    <source>
        <dbReference type="Proteomes" id="UP001234202"/>
    </source>
</evidence>
<keyword evidence="1" id="KW-0645">Protease</keyword>
<dbReference type="EMBL" id="JASBWV010000003">
    <property type="protein sequence ID" value="KAJ9127145.1"/>
    <property type="molecule type" value="Genomic_DNA"/>
</dbReference>
<sequence length="1167" mass="126489">MYPLRSAIRAQATRSQLQRATKSVTTSLLATTSSRRTVSAFQSTLPAVRGIHSSLSTGDKKWINQKVNEKASAIGEHDKGKGKADQETASAVGTSEKNDDTEKPANEVVPEENGIADEREQPSTPSSSDSRSKETPSSNSSTTSSSNGAAESSSSSSASSPPSSSSGNGDDSASKSNTAITKLSIPEIYPQVLALPITRRPLFPGFYKAVTITSPPVIKAIRTLLQRGQPYIGAFLLKDSESDSDVITSPDQVYPVGVFAQITSVFGSSDNPAGTPQGQLAAESEGDQKPETLTAVLYPHRRIRIDELLTGANNSTLLTPQDITGDVANSSITSGTPDGRQKPESEVASFEKEEVPSPEQVANSLHNEDESGVESAVTQPSFESSATNKEPAAPHSSIGFLHSLVPQVSIVNVSNLQLEPYKKDSQIVRAVMSELISVFKDIAQLAPIFREQITSFTMSQATSNVFDEPDKLADFAAAVSTGEVTELQAVLESLSIEDRLQKALLILKKELINAQLQSKISKDVESKIQKRQREYYLMEQLKGIKKELGMESDGKDKLVERFKEKANKLAMPEGVKKVFEEEINKLMHLEPAASEFNVTRNYLDWLTQIPWGAHSPENFDIQHAIRVLDEDHYGLKDVKDRILEFLAVGKLRGTVEGKIICMVGPPGVGKTSIGKSIARALDRQFYRFSVGGLTDVAEIKGHRRTYVGAMPGKPIQALKKVGTENPLILIDEVDKIGRGHNGDPSSALLEMLDPEQNSSFLDHYMDVPVDLSRVLFVCTANVLDTIPAPLLDRMEVLEVSGYVSEEKIAIAERYLSPQAKESSGLKDTDIKLDPEAIAALIRYYCRESGVRNLKKHIEKIYRKAAYKIVSDLGESALPEPTEAENAKAGSVEAQNPDVKPPSERLPGDDSPAAGEPGTVKKITTKPRKPLKVPADVHVRVTKDNLKDYVGPAVYHKDRLYVKAPPAGVSTGLGYLGNGSGAVMPIEATSMPGKGNLQLTGKLGEVIRESAQIALSWVKSNAHALGITKNPSDMFLQDRDVHLHMPEGGIGKEGPSAGTALLSAFVSLFTKTRIDPDIAMTGEITLLGQVLPVGGLKEKILAAHRAGIKTCKSDIDENVPPSVKEGIEFVFVDDVRQVLHELFASEPLKKSLDENLKMEDGEPLRMRH</sequence>
<accession>A0ACC2XU66</accession>